<evidence type="ECO:0000313" key="1">
    <source>
        <dbReference type="EMBL" id="EJX07024.1"/>
    </source>
</evidence>
<proteinExistence type="predicted"/>
<reference evidence="1" key="1">
    <citation type="journal article" date="2012" name="PLoS ONE">
        <title>Gene sets for utilization of primary and secondary nutrition supplies in the distal gut of endangered iberian lynx.</title>
        <authorList>
            <person name="Alcaide M."/>
            <person name="Messina E."/>
            <person name="Richter M."/>
            <person name="Bargiela R."/>
            <person name="Peplies J."/>
            <person name="Huws S.A."/>
            <person name="Newbold C.J."/>
            <person name="Golyshin P.N."/>
            <person name="Simon M.A."/>
            <person name="Lopez G."/>
            <person name="Yakimov M.M."/>
            <person name="Ferrer M."/>
        </authorList>
    </citation>
    <scope>NUCLEOTIDE SEQUENCE</scope>
</reference>
<organism evidence="1">
    <name type="scientific">gut metagenome</name>
    <dbReference type="NCBI Taxonomy" id="749906"/>
    <lineage>
        <taxon>unclassified sequences</taxon>
        <taxon>metagenomes</taxon>
        <taxon>organismal metagenomes</taxon>
    </lineage>
</organism>
<sequence>MYVDRSGTYQAGTARVQSVYVPAFTAHSETQVLTVEE</sequence>
<comment type="caution">
    <text evidence="1">The sequence shown here is derived from an EMBL/GenBank/DDBJ whole genome shotgun (WGS) entry which is preliminary data.</text>
</comment>
<protein>
    <submittedName>
        <fullName evidence="1">Uncharacterized protein</fullName>
    </submittedName>
</protein>
<gene>
    <name evidence="1" type="ORF">EVA_04892</name>
</gene>
<dbReference type="AlphaFoldDB" id="J9GIQ5"/>
<accession>J9GIQ5</accession>
<name>J9GIQ5_9ZZZZ</name>
<dbReference type="EMBL" id="AMCI01000996">
    <property type="protein sequence ID" value="EJX07024.1"/>
    <property type="molecule type" value="Genomic_DNA"/>
</dbReference>